<evidence type="ECO:0000256" key="8">
    <source>
        <dbReference type="ARBA" id="ARBA00023306"/>
    </source>
</evidence>
<dbReference type="GO" id="GO:0005634">
    <property type="term" value="C:nucleus"/>
    <property type="evidence" value="ECO:0007669"/>
    <property type="project" value="TreeGrafter"/>
</dbReference>
<evidence type="ECO:0000256" key="9">
    <source>
        <dbReference type="PROSITE-ProRule" id="PRU00175"/>
    </source>
</evidence>
<evidence type="ECO:0000313" key="12">
    <source>
        <dbReference type="EMBL" id="KIP08091.1"/>
    </source>
</evidence>
<evidence type="ECO:0000256" key="10">
    <source>
        <dbReference type="SAM" id="MobiDB-lite"/>
    </source>
</evidence>
<dbReference type="GO" id="GO:0016567">
    <property type="term" value="P:protein ubiquitination"/>
    <property type="evidence" value="ECO:0007669"/>
    <property type="project" value="TreeGrafter"/>
</dbReference>
<protein>
    <recommendedName>
        <fullName evidence="11">RING-type domain-containing protein</fullName>
    </recommendedName>
</protein>
<dbReference type="HOGENOM" id="CLU_015200_0_0_1"/>
<feature type="region of interest" description="Disordered" evidence="10">
    <location>
        <begin position="456"/>
        <end position="489"/>
    </location>
</feature>
<evidence type="ECO:0000259" key="11">
    <source>
        <dbReference type="PROSITE" id="PS50089"/>
    </source>
</evidence>
<dbReference type="PROSITE" id="PS50089">
    <property type="entry name" value="ZF_RING_2"/>
    <property type="match status" value="1"/>
</dbReference>
<dbReference type="PANTHER" id="PTHR16079:SF4">
    <property type="entry name" value="E3 UBIQUITIN-PROTEIN LIGASE CHFR"/>
    <property type="match status" value="1"/>
</dbReference>
<dbReference type="Pfam" id="PF13923">
    <property type="entry name" value="zf-C3HC4_2"/>
    <property type="match status" value="1"/>
</dbReference>
<sequence>MDVASLIHSEPTGEPCGTLKRSASTTFDDVGEGPSRKRAREHVAATPEDDEQQIDGRALADELEQELQCGCCSALVYRPVVVAPCQHFFCGSCIVQWVKNGGTNCPACRGLSLSVTPSRAIQTLADVLVRAAPCKARTVNERMQADEIYKTGALRIPTPRQASPEPSIPQGGLNVVHPCPHCSAGNQWGWTCPDPIVDPDADPDGAWQSDDGTPPGHAYCGNCESILAIRAPTTTKCDFCQVSFCGIGIPGRCIARPLGSQHLHGLTDLGDLLQCGEVYDIFEGNSVEVEIMFDYLTSKGLTPQHIYRDVVDIISRSPRGFAPLIESEIFMDVHGVAAGVDPDPTASRSRICRMCATEVLLWGLKDWWVQERAKGYLAEHIMKRPDCLNGALCSRQKEHAHAKEFNHVIGPAPASATHPAEVPGEASSSRQTREDNIPPAVLPISRLPDHLAHIFTGAAMPGPSDDDLPEPPKELPSATQPDRVPTVHDGVASMSSFDAVEAML</sequence>
<dbReference type="OrthoDB" id="1305878at2759"/>
<dbReference type="SMART" id="SM00184">
    <property type="entry name" value="RING"/>
    <property type="match status" value="1"/>
</dbReference>
<dbReference type="PANTHER" id="PTHR16079">
    <property type="entry name" value="UBIQUITIN LIGASE PROTEIN CHFR"/>
    <property type="match status" value="1"/>
</dbReference>
<dbReference type="InterPro" id="IPR040909">
    <property type="entry name" value="CHFR_Znf-CRD"/>
</dbReference>
<evidence type="ECO:0000313" key="13">
    <source>
        <dbReference type="Proteomes" id="UP000053257"/>
    </source>
</evidence>
<organism evidence="12 13">
    <name type="scientific">Phlebiopsis gigantea (strain 11061_1 CR5-6)</name>
    <name type="common">White-rot fungus</name>
    <name type="synonym">Peniophora gigantea</name>
    <dbReference type="NCBI Taxonomy" id="745531"/>
    <lineage>
        <taxon>Eukaryota</taxon>
        <taxon>Fungi</taxon>
        <taxon>Dikarya</taxon>
        <taxon>Basidiomycota</taxon>
        <taxon>Agaricomycotina</taxon>
        <taxon>Agaricomycetes</taxon>
        <taxon>Polyporales</taxon>
        <taxon>Phanerochaetaceae</taxon>
        <taxon>Phlebiopsis</taxon>
    </lineage>
</organism>
<dbReference type="AlphaFoldDB" id="A0A0C3S000"/>
<keyword evidence="8" id="KW-0131">Cell cycle</keyword>
<dbReference type="Gene3D" id="3.30.40.10">
    <property type="entry name" value="Zinc/RING finger domain, C3HC4 (zinc finger)"/>
    <property type="match status" value="1"/>
</dbReference>
<dbReference type="GO" id="GO:0004842">
    <property type="term" value="F:ubiquitin-protein transferase activity"/>
    <property type="evidence" value="ECO:0007669"/>
    <property type="project" value="TreeGrafter"/>
</dbReference>
<evidence type="ECO:0000256" key="6">
    <source>
        <dbReference type="ARBA" id="ARBA00022833"/>
    </source>
</evidence>
<accession>A0A0C3S000</accession>
<dbReference type="STRING" id="745531.A0A0C3S000"/>
<evidence type="ECO:0000256" key="3">
    <source>
        <dbReference type="ARBA" id="ARBA00022723"/>
    </source>
</evidence>
<dbReference type="Proteomes" id="UP000053257">
    <property type="component" value="Unassembled WGS sequence"/>
</dbReference>
<feature type="domain" description="RING-type" evidence="11">
    <location>
        <begin position="69"/>
        <end position="109"/>
    </location>
</feature>
<keyword evidence="6" id="KW-0862">Zinc</keyword>
<keyword evidence="3" id="KW-0479">Metal-binding</keyword>
<dbReference type="EMBL" id="KN840485">
    <property type="protein sequence ID" value="KIP08091.1"/>
    <property type="molecule type" value="Genomic_DNA"/>
</dbReference>
<dbReference type="SUPFAM" id="SSF57850">
    <property type="entry name" value="RING/U-box"/>
    <property type="match status" value="1"/>
</dbReference>
<keyword evidence="2" id="KW-0808">Transferase</keyword>
<gene>
    <name evidence="12" type="ORF">PHLGIDRAFT_88690</name>
</gene>
<evidence type="ECO:0000256" key="5">
    <source>
        <dbReference type="ARBA" id="ARBA00022786"/>
    </source>
</evidence>
<dbReference type="InterPro" id="IPR013083">
    <property type="entry name" value="Znf_RING/FYVE/PHD"/>
</dbReference>
<dbReference type="Pfam" id="PF17979">
    <property type="entry name" value="zf-CRD"/>
    <property type="match status" value="1"/>
</dbReference>
<dbReference type="PROSITE" id="PS00518">
    <property type="entry name" value="ZF_RING_1"/>
    <property type="match status" value="1"/>
</dbReference>
<keyword evidence="4 9" id="KW-0863">Zinc-finger</keyword>
<dbReference type="GO" id="GO:0006511">
    <property type="term" value="P:ubiquitin-dependent protein catabolic process"/>
    <property type="evidence" value="ECO:0007669"/>
    <property type="project" value="TreeGrafter"/>
</dbReference>
<evidence type="ECO:0000256" key="2">
    <source>
        <dbReference type="ARBA" id="ARBA00022679"/>
    </source>
</evidence>
<evidence type="ECO:0000256" key="1">
    <source>
        <dbReference type="ARBA" id="ARBA00004322"/>
    </source>
</evidence>
<feature type="region of interest" description="Disordered" evidence="10">
    <location>
        <begin position="410"/>
        <end position="436"/>
    </location>
</feature>
<dbReference type="GO" id="GO:0008270">
    <property type="term" value="F:zinc ion binding"/>
    <property type="evidence" value="ECO:0007669"/>
    <property type="project" value="UniProtKB-KW"/>
</dbReference>
<evidence type="ECO:0000256" key="4">
    <source>
        <dbReference type="ARBA" id="ARBA00022771"/>
    </source>
</evidence>
<evidence type="ECO:0000256" key="7">
    <source>
        <dbReference type="ARBA" id="ARBA00023242"/>
    </source>
</evidence>
<dbReference type="InterPro" id="IPR017907">
    <property type="entry name" value="Znf_RING_CS"/>
</dbReference>
<dbReference type="InterPro" id="IPR052256">
    <property type="entry name" value="E3_ubiquitin-ligase_CHFR"/>
</dbReference>
<reference evidence="12 13" key="1">
    <citation type="journal article" date="2014" name="PLoS Genet.">
        <title>Analysis of the Phlebiopsis gigantea genome, transcriptome and secretome provides insight into its pioneer colonization strategies of wood.</title>
        <authorList>
            <person name="Hori C."/>
            <person name="Ishida T."/>
            <person name="Igarashi K."/>
            <person name="Samejima M."/>
            <person name="Suzuki H."/>
            <person name="Master E."/>
            <person name="Ferreira P."/>
            <person name="Ruiz-Duenas F.J."/>
            <person name="Held B."/>
            <person name="Canessa P."/>
            <person name="Larrondo L.F."/>
            <person name="Schmoll M."/>
            <person name="Druzhinina I.S."/>
            <person name="Kubicek C.P."/>
            <person name="Gaskell J.A."/>
            <person name="Kersten P."/>
            <person name="St John F."/>
            <person name="Glasner J."/>
            <person name="Sabat G."/>
            <person name="Splinter BonDurant S."/>
            <person name="Syed K."/>
            <person name="Yadav J."/>
            <person name="Mgbeahuruike A.C."/>
            <person name="Kovalchuk A."/>
            <person name="Asiegbu F.O."/>
            <person name="Lackner G."/>
            <person name="Hoffmeister D."/>
            <person name="Rencoret J."/>
            <person name="Gutierrez A."/>
            <person name="Sun H."/>
            <person name="Lindquist E."/>
            <person name="Barry K."/>
            <person name="Riley R."/>
            <person name="Grigoriev I.V."/>
            <person name="Henrissat B."/>
            <person name="Kues U."/>
            <person name="Berka R.M."/>
            <person name="Martinez A.T."/>
            <person name="Covert S.F."/>
            <person name="Blanchette R.A."/>
            <person name="Cullen D."/>
        </authorList>
    </citation>
    <scope>NUCLEOTIDE SEQUENCE [LARGE SCALE GENOMIC DNA]</scope>
    <source>
        <strain evidence="12 13">11061_1 CR5-6</strain>
    </source>
</reference>
<name>A0A0C3S000_PHLG1</name>
<keyword evidence="13" id="KW-1185">Reference proteome</keyword>
<proteinExistence type="predicted"/>
<keyword evidence="5" id="KW-0833">Ubl conjugation pathway</keyword>
<keyword evidence="7" id="KW-0539">Nucleus</keyword>
<comment type="subcellular location">
    <subcellularLocation>
        <location evidence="1">Nucleus</location>
        <location evidence="1">PML body</location>
    </subcellularLocation>
</comment>
<feature type="region of interest" description="Disordered" evidence="10">
    <location>
        <begin position="1"/>
        <end position="52"/>
    </location>
</feature>
<dbReference type="InterPro" id="IPR001841">
    <property type="entry name" value="Znf_RING"/>
</dbReference>